<dbReference type="InterPro" id="IPR001453">
    <property type="entry name" value="MoaB/Mog_dom"/>
</dbReference>
<organism evidence="3 4">
    <name type="scientific">Cordylochernes scorpioides</name>
    <dbReference type="NCBI Taxonomy" id="51811"/>
    <lineage>
        <taxon>Eukaryota</taxon>
        <taxon>Metazoa</taxon>
        <taxon>Ecdysozoa</taxon>
        <taxon>Arthropoda</taxon>
        <taxon>Chelicerata</taxon>
        <taxon>Arachnida</taxon>
        <taxon>Pseudoscorpiones</taxon>
        <taxon>Cheliferoidea</taxon>
        <taxon>Chernetidae</taxon>
        <taxon>Cordylochernes</taxon>
    </lineage>
</organism>
<name>A0ABY6L9U8_9ARAC</name>
<dbReference type="Gene3D" id="3.40.50.620">
    <property type="entry name" value="HUPs"/>
    <property type="match status" value="1"/>
</dbReference>
<dbReference type="Pfam" id="PF01507">
    <property type="entry name" value="PAPS_reduct"/>
    <property type="match status" value="1"/>
</dbReference>
<evidence type="ECO:0000313" key="4">
    <source>
        <dbReference type="Proteomes" id="UP001235939"/>
    </source>
</evidence>
<accession>A0ABY6L9U8</accession>
<dbReference type="InterPro" id="IPR002500">
    <property type="entry name" value="PAPS_reduct_dom"/>
</dbReference>
<dbReference type="InterPro" id="IPR014729">
    <property type="entry name" value="Rossmann-like_a/b/a_fold"/>
</dbReference>
<proteinExistence type="inferred from homology"/>
<dbReference type="SMART" id="SM00852">
    <property type="entry name" value="MoCF_biosynth"/>
    <property type="match status" value="1"/>
</dbReference>
<dbReference type="PANTHER" id="PTHR13939">
    <property type="entry name" value="NICOTINAMIDE-NUCLEOTIDE AMIDOHYDROLASE PNCC"/>
    <property type="match status" value="1"/>
</dbReference>
<dbReference type="PANTHER" id="PTHR13939:SF0">
    <property type="entry name" value="NMN AMIDOHYDROLASE-LIKE PROTEIN YFAY"/>
    <property type="match status" value="1"/>
</dbReference>
<evidence type="ECO:0000313" key="3">
    <source>
        <dbReference type="EMBL" id="UYV76693.1"/>
    </source>
</evidence>
<evidence type="ECO:0000256" key="1">
    <source>
        <dbReference type="ARBA" id="ARBA00007589"/>
    </source>
</evidence>
<gene>
    <name evidence="3" type="ORF">LAZ67_14001777</name>
</gene>
<dbReference type="CDD" id="cd00885">
    <property type="entry name" value="cinA"/>
    <property type="match status" value="1"/>
</dbReference>
<dbReference type="Proteomes" id="UP001235939">
    <property type="component" value="Chromosome 14"/>
</dbReference>
<keyword evidence="4" id="KW-1185">Reference proteome</keyword>
<dbReference type="InterPro" id="IPR036425">
    <property type="entry name" value="MoaB/Mog-like_dom_sf"/>
</dbReference>
<dbReference type="Pfam" id="PF24102">
    <property type="entry name" value="FLAD1_M"/>
    <property type="match status" value="1"/>
</dbReference>
<sequence length="416" mass="47570">MEERPSAAIVIIGDEILKGQTYDTNSHFLCKNLYQLGVKVSRIVVIPDQVDSIAEEVAYCSKNFEFVLTSGGIGPTHDDVTYLGVAQAFGEKLVKNVELANMVYDLFNSDNIKMEVIEKTCMLPESSQLHYPAQPASKEEVFPIVSVFNVYIFPGIPTYLEFAFQFLKDIFCQSNARKFHTRALYIDIDEIKISEQLRKAAEKFETKVQIGSYPKILNELYRVQIILEGDTEDALEEVEIYLRQNLPSNKIVNPCDAFSIENIDYLYTFKIFGESDDPVKKTIVILEDCLNRFELENLCISFNGGKDCTLLLHIACLVFYKHKGESFHSFKALYIRPKDPFPEVEDFITNCVERRSMDELDTTQITPSDTKDSQINWLSNKITTAMSQAGMLRTSKLGDERSKPWFDGECYLAKRR</sequence>
<dbReference type="EMBL" id="CP092876">
    <property type="protein sequence ID" value="UYV76693.1"/>
    <property type="molecule type" value="Genomic_DNA"/>
</dbReference>
<dbReference type="SUPFAM" id="SSF52402">
    <property type="entry name" value="Adenine nucleotide alpha hydrolases-like"/>
    <property type="match status" value="1"/>
</dbReference>
<dbReference type="Gene3D" id="3.40.980.10">
    <property type="entry name" value="MoaB/Mog-like domain"/>
    <property type="match status" value="1"/>
</dbReference>
<feature type="domain" description="MoaB/Mog" evidence="2">
    <location>
        <begin position="8"/>
        <end position="174"/>
    </location>
</feature>
<reference evidence="3 4" key="1">
    <citation type="submission" date="2022-01" db="EMBL/GenBank/DDBJ databases">
        <title>A chromosomal length assembly of Cordylochernes scorpioides.</title>
        <authorList>
            <person name="Zeh D."/>
            <person name="Zeh J."/>
        </authorList>
    </citation>
    <scope>NUCLEOTIDE SEQUENCE [LARGE SCALE GENOMIC DNA]</scope>
    <source>
        <strain evidence="3">IN4F17</strain>
        <tissue evidence="3">Whole Body</tissue>
    </source>
</reference>
<evidence type="ECO:0000259" key="2">
    <source>
        <dbReference type="SMART" id="SM00852"/>
    </source>
</evidence>
<dbReference type="InterPro" id="IPR056596">
    <property type="entry name" value="FLAD1_M"/>
</dbReference>
<dbReference type="SUPFAM" id="SSF53218">
    <property type="entry name" value="Molybdenum cofactor biosynthesis proteins"/>
    <property type="match status" value="1"/>
</dbReference>
<dbReference type="Pfam" id="PF00994">
    <property type="entry name" value="MoCF_biosynth"/>
    <property type="match status" value="1"/>
</dbReference>
<comment type="similarity">
    <text evidence="1">In the N-terminal section; belongs to the MoaB/Mog family.</text>
</comment>
<dbReference type="InterPro" id="IPR050101">
    <property type="entry name" value="CinA"/>
</dbReference>
<protein>
    <submittedName>
        <fullName evidence="3">FLAD1</fullName>
    </submittedName>
</protein>